<dbReference type="EMBL" id="BAAAZG010000023">
    <property type="protein sequence ID" value="GAA4076899.1"/>
    <property type="molecule type" value="Genomic_DNA"/>
</dbReference>
<comment type="caution">
    <text evidence="3">The sequence shown here is derived from an EMBL/GenBank/DDBJ whole genome shotgun (WGS) entry which is preliminary data.</text>
</comment>
<feature type="transmembrane region" description="Helical" evidence="2">
    <location>
        <begin position="370"/>
        <end position="392"/>
    </location>
</feature>
<evidence type="ECO:0000313" key="4">
    <source>
        <dbReference type="Proteomes" id="UP001500683"/>
    </source>
</evidence>
<evidence type="ECO:0000256" key="2">
    <source>
        <dbReference type="SAM" id="Phobius"/>
    </source>
</evidence>
<feature type="transmembrane region" description="Helical" evidence="2">
    <location>
        <begin position="423"/>
        <end position="445"/>
    </location>
</feature>
<organism evidence="3 4">
    <name type="scientific">Actinomadura miaoliensis</name>
    <dbReference type="NCBI Taxonomy" id="430685"/>
    <lineage>
        <taxon>Bacteria</taxon>
        <taxon>Bacillati</taxon>
        <taxon>Actinomycetota</taxon>
        <taxon>Actinomycetes</taxon>
        <taxon>Streptosporangiales</taxon>
        <taxon>Thermomonosporaceae</taxon>
        <taxon>Actinomadura</taxon>
    </lineage>
</organism>
<name>A0ABP7VZP7_9ACTN</name>
<keyword evidence="4" id="KW-1185">Reference proteome</keyword>
<reference evidence="4" key="1">
    <citation type="journal article" date="2019" name="Int. J. Syst. Evol. Microbiol.">
        <title>The Global Catalogue of Microorganisms (GCM) 10K type strain sequencing project: providing services to taxonomists for standard genome sequencing and annotation.</title>
        <authorList>
            <consortium name="The Broad Institute Genomics Platform"/>
            <consortium name="The Broad Institute Genome Sequencing Center for Infectious Disease"/>
            <person name="Wu L."/>
            <person name="Ma J."/>
        </authorList>
    </citation>
    <scope>NUCLEOTIDE SEQUENCE [LARGE SCALE GENOMIC DNA]</scope>
    <source>
        <strain evidence="4">JCM 16702</strain>
    </source>
</reference>
<evidence type="ECO:0000256" key="1">
    <source>
        <dbReference type="SAM" id="MobiDB-lite"/>
    </source>
</evidence>
<dbReference type="Gene3D" id="2.60.120.200">
    <property type="match status" value="1"/>
</dbReference>
<evidence type="ECO:0008006" key="5">
    <source>
        <dbReference type="Google" id="ProtNLM"/>
    </source>
</evidence>
<feature type="region of interest" description="Disordered" evidence="1">
    <location>
        <begin position="44"/>
        <end position="67"/>
    </location>
</feature>
<feature type="transmembrane region" description="Helical" evidence="2">
    <location>
        <begin position="340"/>
        <end position="363"/>
    </location>
</feature>
<sequence length="449" mass="47099">MNEFGGLVRSEWTKLRSVPRWLLTLGAAVALTVLVALLTTAGAKTASAGGPGAVNAPKPPRGHQDGGAFAYRELTGDGSLVARVAAQKNTGPWAKAGLMIRASEDPGARYAAVMLTPAHGVRMQADFADMAAGTGTWLKLARTGTRVTGYASADGTNWKALGTYRLGGTAHLGLFVASPAQMSMVRWFGEERVHSEMPDAQAVFDRVTPGPDGWRVRGGGPRHAPFTWADGKATLVGVGDVGPDPYADDITRMVLTGILVGLIGVVGVAVLFVTSEYRRGMALTTFTVTPDRRRVLAARALVLGGAGFLVGAVAAALSLLLTRPFVRVSRRDELSLADPVVLRAILGTALLVALVAVFSMALATLFRNTAAAVAVALVTLLVPRIVATGLPLEAARWTQRLTPAAGFEAQQTFHRYDTAMGPWAGLAVLALYAVVSLALAARFLARRDA</sequence>
<keyword evidence="2" id="KW-0812">Transmembrane</keyword>
<dbReference type="Proteomes" id="UP001500683">
    <property type="component" value="Unassembled WGS sequence"/>
</dbReference>
<feature type="transmembrane region" description="Helical" evidence="2">
    <location>
        <begin position="296"/>
        <end position="320"/>
    </location>
</feature>
<evidence type="ECO:0000313" key="3">
    <source>
        <dbReference type="EMBL" id="GAA4076899.1"/>
    </source>
</evidence>
<proteinExistence type="predicted"/>
<dbReference type="RefSeq" id="WP_344948933.1">
    <property type="nucleotide sequence ID" value="NZ_BAAAZG010000023.1"/>
</dbReference>
<accession>A0ABP7VZP7</accession>
<protein>
    <recommendedName>
        <fullName evidence="5">DUF1349 domain-containing protein</fullName>
    </recommendedName>
</protein>
<keyword evidence="2" id="KW-1133">Transmembrane helix</keyword>
<keyword evidence="2" id="KW-0472">Membrane</keyword>
<feature type="transmembrane region" description="Helical" evidence="2">
    <location>
        <begin position="253"/>
        <end position="275"/>
    </location>
</feature>
<gene>
    <name evidence="3" type="ORF">GCM10022214_38050</name>
</gene>